<dbReference type="Proteomes" id="UP000192520">
    <property type="component" value="Unassembled WGS sequence"/>
</dbReference>
<dbReference type="InterPro" id="IPR001173">
    <property type="entry name" value="Glyco_trans_2-like"/>
</dbReference>
<evidence type="ECO:0000313" key="3">
    <source>
        <dbReference type="Proteomes" id="UP000192520"/>
    </source>
</evidence>
<dbReference type="EMBL" id="MZGJ01000006">
    <property type="protein sequence ID" value="OQX51228.1"/>
    <property type="molecule type" value="Genomic_DNA"/>
</dbReference>
<organism evidence="2 3">
    <name type="scientific">candidate division CPR3 bacterium 4484_211</name>
    <dbReference type="NCBI Taxonomy" id="1968527"/>
    <lineage>
        <taxon>Bacteria</taxon>
        <taxon>Bacteria division CPR3</taxon>
    </lineage>
</organism>
<reference evidence="3" key="1">
    <citation type="submission" date="2017-03" db="EMBL/GenBank/DDBJ databases">
        <title>Novel pathways for hydrocarbon cycling and metabolic interdependencies in hydrothermal sediment communities.</title>
        <authorList>
            <person name="Dombrowski N."/>
            <person name="Seitz K."/>
            <person name="Teske A."/>
            <person name="Baker B."/>
        </authorList>
    </citation>
    <scope>NUCLEOTIDE SEQUENCE [LARGE SCALE GENOMIC DNA]</scope>
</reference>
<gene>
    <name evidence="2" type="ORF">B5M47_01585</name>
</gene>
<sequence>MDLTKVWVVIPAYNEESTIGGVIDSLRRGGFSNLVVVDDGSTDQTFKTAQGKNVIVVSHPLNCGLGAALSTGFEFLRRNKVDQLEAVITFDADGQHQVADALKVVKPILTGRADFVVGSRLVKPASGMPVLRQLGNYLLNFLILLFFGVKTTDSQSGLRALSKKALKLIRLNSFGYEVSSEFFKEVSRHKLGYTEVDIASIYTSYSLGKIKKQSFSEALYTIRAFLLGNLD</sequence>
<accession>A0A1W9NYN6</accession>
<proteinExistence type="predicted"/>
<dbReference type="InterPro" id="IPR029044">
    <property type="entry name" value="Nucleotide-diphossugar_trans"/>
</dbReference>
<dbReference type="InterPro" id="IPR050256">
    <property type="entry name" value="Glycosyltransferase_2"/>
</dbReference>
<comment type="caution">
    <text evidence="2">The sequence shown here is derived from an EMBL/GenBank/DDBJ whole genome shotgun (WGS) entry which is preliminary data.</text>
</comment>
<evidence type="ECO:0000313" key="2">
    <source>
        <dbReference type="EMBL" id="OQX51228.1"/>
    </source>
</evidence>
<dbReference type="Pfam" id="PF00535">
    <property type="entry name" value="Glycos_transf_2"/>
    <property type="match status" value="1"/>
</dbReference>
<protein>
    <recommendedName>
        <fullName evidence="1">Glycosyltransferase 2-like domain-containing protein</fullName>
    </recommendedName>
</protein>
<dbReference type="SUPFAM" id="SSF53448">
    <property type="entry name" value="Nucleotide-diphospho-sugar transferases"/>
    <property type="match status" value="1"/>
</dbReference>
<dbReference type="PANTHER" id="PTHR48090">
    <property type="entry name" value="UNDECAPRENYL-PHOSPHATE 4-DEOXY-4-FORMAMIDO-L-ARABINOSE TRANSFERASE-RELATED"/>
    <property type="match status" value="1"/>
</dbReference>
<dbReference type="STRING" id="1968527.B5M47_01585"/>
<name>A0A1W9NYN6_UNCC3</name>
<evidence type="ECO:0000259" key="1">
    <source>
        <dbReference type="Pfam" id="PF00535"/>
    </source>
</evidence>
<dbReference type="PANTHER" id="PTHR48090:SF7">
    <property type="entry name" value="RFBJ PROTEIN"/>
    <property type="match status" value="1"/>
</dbReference>
<dbReference type="Gene3D" id="3.90.550.10">
    <property type="entry name" value="Spore Coat Polysaccharide Biosynthesis Protein SpsA, Chain A"/>
    <property type="match status" value="1"/>
</dbReference>
<feature type="domain" description="Glycosyltransferase 2-like" evidence="1">
    <location>
        <begin position="8"/>
        <end position="167"/>
    </location>
</feature>
<dbReference type="AlphaFoldDB" id="A0A1W9NYN6"/>
<dbReference type="CDD" id="cd04179">
    <property type="entry name" value="DPM_DPG-synthase_like"/>
    <property type="match status" value="1"/>
</dbReference>